<dbReference type="EMBL" id="CP030759">
    <property type="protein sequence ID" value="AXA36111.1"/>
    <property type="molecule type" value="Genomic_DNA"/>
</dbReference>
<keyword evidence="2" id="KW-0479">Metal-binding</keyword>
<keyword evidence="4" id="KW-0378">Hydrolase</keyword>
<comment type="similarity">
    <text evidence="1">Belongs to the FAH family.</text>
</comment>
<evidence type="ECO:0000256" key="2">
    <source>
        <dbReference type="ARBA" id="ARBA00022723"/>
    </source>
</evidence>
<dbReference type="FunFam" id="3.90.850.10:FF:000002">
    <property type="entry name" value="2-hydroxyhepta-2,4-diene-1,7-dioate isomerase"/>
    <property type="match status" value="1"/>
</dbReference>
<evidence type="ECO:0000259" key="3">
    <source>
        <dbReference type="Pfam" id="PF01557"/>
    </source>
</evidence>
<accession>A0A2Z4Y4H7</accession>
<protein>
    <submittedName>
        <fullName evidence="4">Fumarylacetoacetate hydrolase family protein</fullName>
    </submittedName>
</protein>
<evidence type="ECO:0000256" key="1">
    <source>
        <dbReference type="ARBA" id="ARBA00010211"/>
    </source>
</evidence>
<feature type="domain" description="Fumarylacetoacetase-like C-terminal" evidence="3">
    <location>
        <begin position="94"/>
        <end position="299"/>
    </location>
</feature>
<gene>
    <name evidence="4" type="ORF">BRCON_1334</name>
</gene>
<dbReference type="InterPro" id="IPR036663">
    <property type="entry name" value="Fumarylacetoacetase_C_sf"/>
</dbReference>
<dbReference type="InterPro" id="IPR011234">
    <property type="entry name" value="Fumarylacetoacetase-like_C"/>
</dbReference>
<reference evidence="4 5" key="1">
    <citation type="submission" date="2018-05" db="EMBL/GenBank/DDBJ databases">
        <title>A metagenomic window into the 2 km-deep terrestrial subsurface aquifer revealed taxonomically and functionally diverse microbial community comprising novel uncultured bacterial lineages.</title>
        <authorList>
            <person name="Kadnikov V.V."/>
            <person name="Mardanov A.V."/>
            <person name="Beletsky A.V."/>
            <person name="Banks D."/>
            <person name="Pimenov N.V."/>
            <person name="Frank Y.A."/>
            <person name="Karnachuk O.V."/>
            <person name="Ravin N.V."/>
        </authorList>
    </citation>
    <scope>NUCLEOTIDE SEQUENCE [LARGE SCALE GENOMIC DNA]</scope>
    <source>
        <strain evidence="4">BY</strain>
    </source>
</reference>
<organism evidence="4 5">
    <name type="scientific">Sumerlaea chitinivorans</name>
    <dbReference type="NCBI Taxonomy" id="2250252"/>
    <lineage>
        <taxon>Bacteria</taxon>
        <taxon>Candidatus Sumerlaeota</taxon>
        <taxon>Candidatus Sumerlaeia</taxon>
        <taxon>Candidatus Sumerlaeales</taxon>
        <taxon>Candidatus Sumerlaeaceae</taxon>
        <taxon>Candidatus Sumerlaea</taxon>
    </lineage>
</organism>
<dbReference type="GO" id="GO:0016787">
    <property type="term" value="F:hydrolase activity"/>
    <property type="evidence" value="ECO:0007669"/>
    <property type="project" value="UniProtKB-KW"/>
</dbReference>
<dbReference type="InterPro" id="IPR051121">
    <property type="entry name" value="FAH"/>
</dbReference>
<dbReference type="Pfam" id="PF01557">
    <property type="entry name" value="FAA_hydrolase"/>
    <property type="match status" value="1"/>
</dbReference>
<dbReference type="GO" id="GO:0016853">
    <property type="term" value="F:isomerase activity"/>
    <property type="evidence" value="ECO:0007669"/>
    <property type="project" value="UniProtKB-ARBA"/>
</dbReference>
<dbReference type="AlphaFoldDB" id="A0A2Z4Y4H7"/>
<evidence type="ECO:0000313" key="4">
    <source>
        <dbReference type="EMBL" id="AXA36111.1"/>
    </source>
</evidence>
<dbReference type="KEGG" id="schv:BRCON_1334"/>
<dbReference type="GO" id="GO:0046872">
    <property type="term" value="F:metal ion binding"/>
    <property type="evidence" value="ECO:0007669"/>
    <property type="project" value="UniProtKB-KW"/>
</dbReference>
<sequence length="301" mass="33333">MRLYRYLWEEKPCLGILDGEEVIPADTIFELAGYSAPEAVRHADLKAIAGAPDAVVVRLQETLKEAKQRGVDRHLPRVPLTELRPLAPIPRPGKFICVGLNYRDHCEEQNLEPPKSPVLFAKFANAIANPGDEIRKPQVTNKLDFEGELGVVIGRGGKHIPQAEALDHVFGYTIVNDVSARDVQKQDGQWLRAKSMDGFAPIGPCITTTDEIPDPQTLALRTTVNGVVMQDSHTSRMIFSVAMLIEFISRCMTLEPGDIISTGTPSGVGVWRNPPVFLQDGDVVRIEIERIGVLQNTVRWE</sequence>
<dbReference type="SUPFAM" id="SSF56529">
    <property type="entry name" value="FAH"/>
    <property type="match status" value="1"/>
</dbReference>
<proteinExistence type="inferred from homology"/>
<dbReference type="PANTHER" id="PTHR42796:SF4">
    <property type="entry name" value="FUMARYLACETOACETATE HYDROLASE DOMAIN-CONTAINING PROTEIN 2A"/>
    <property type="match status" value="1"/>
</dbReference>
<name>A0A2Z4Y4H7_SUMC1</name>
<dbReference type="GO" id="GO:0019752">
    <property type="term" value="P:carboxylic acid metabolic process"/>
    <property type="evidence" value="ECO:0007669"/>
    <property type="project" value="UniProtKB-ARBA"/>
</dbReference>
<evidence type="ECO:0000313" key="5">
    <source>
        <dbReference type="Proteomes" id="UP000262583"/>
    </source>
</evidence>
<dbReference type="PANTHER" id="PTHR42796">
    <property type="entry name" value="FUMARYLACETOACETATE HYDROLASE DOMAIN-CONTAINING PROTEIN 2A-RELATED"/>
    <property type="match status" value="1"/>
</dbReference>
<dbReference type="Proteomes" id="UP000262583">
    <property type="component" value="Chromosome"/>
</dbReference>
<dbReference type="Gene3D" id="3.90.850.10">
    <property type="entry name" value="Fumarylacetoacetase-like, C-terminal domain"/>
    <property type="match status" value="1"/>
</dbReference>